<name>A0A9W8TX24_9AGAR</name>
<evidence type="ECO:0000313" key="2">
    <source>
        <dbReference type="EMBL" id="KAJ3743644.1"/>
    </source>
</evidence>
<comment type="caution">
    <text evidence="2">The sequence shown here is derived from an EMBL/GenBank/DDBJ whole genome shotgun (WGS) entry which is preliminary data.</text>
</comment>
<keyword evidence="3" id="KW-1185">Reference proteome</keyword>
<feature type="compositionally biased region" description="Basic and acidic residues" evidence="1">
    <location>
        <begin position="309"/>
        <end position="330"/>
    </location>
</feature>
<accession>A0A9W8TX24</accession>
<protein>
    <submittedName>
        <fullName evidence="2">Uncharacterized protein</fullName>
    </submittedName>
</protein>
<sequence>MGRPLWSTVYAAPSNETLTKTPRTWDPTNPFDPDSDAFFTEAEVERPVAEAQLMTEPDSRSYSSRGSVERLDSLEGLIATQRWELLNIMLQQRRAEALVSIRTARAAIDNQRQAEQTEPHSTLQPSAPSSNTSAQPSVASTPGLPSARPVLGLSESRPVQVEVDSDDDSTIEVPMQFPPSGNRRPRESSSVLIDRQNASNRQYGHAARRVDVNMRQAENSELALMRERRRTRLRELAQMLHSVHEGPDERLDSLSLRERRGLLYSRLASLRSGLASIPTPTTSELSPELEASETQRSMAIARSVLRAQRHPEMEPRNHIHLVDLGLPDRP</sequence>
<gene>
    <name evidence="2" type="ORF">DFH05DRAFT_1525946</name>
</gene>
<feature type="compositionally biased region" description="Polar residues" evidence="1">
    <location>
        <begin position="110"/>
        <end position="140"/>
    </location>
</feature>
<feature type="region of interest" description="Disordered" evidence="1">
    <location>
        <begin position="308"/>
        <end position="330"/>
    </location>
</feature>
<feature type="region of interest" description="Disordered" evidence="1">
    <location>
        <begin position="110"/>
        <end position="190"/>
    </location>
</feature>
<dbReference type="EMBL" id="JANVFU010000008">
    <property type="protein sequence ID" value="KAJ3743644.1"/>
    <property type="molecule type" value="Genomic_DNA"/>
</dbReference>
<organism evidence="2 3">
    <name type="scientific">Lentinula detonsa</name>
    <dbReference type="NCBI Taxonomy" id="2804962"/>
    <lineage>
        <taxon>Eukaryota</taxon>
        <taxon>Fungi</taxon>
        <taxon>Dikarya</taxon>
        <taxon>Basidiomycota</taxon>
        <taxon>Agaricomycotina</taxon>
        <taxon>Agaricomycetes</taxon>
        <taxon>Agaricomycetidae</taxon>
        <taxon>Agaricales</taxon>
        <taxon>Marasmiineae</taxon>
        <taxon>Omphalotaceae</taxon>
        <taxon>Lentinula</taxon>
    </lineage>
</organism>
<dbReference type="AlphaFoldDB" id="A0A9W8TX24"/>
<evidence type="ECO:0000313" key="3">
    <source>
        <dbReference type="Proteomes" id="UP001142393"/>
    </source>
</evidence>
<proteinExistence type="predicted"/>
<reference evidence="2 3" key="1">
    <citation type="journal article" date="2023" name="Proc. Natl. Acad. Sci. U.S.A.">
        <title>A global phylogenomic analysis of the shiitake genus Lentinula.</title>
        <authorList>
            <person name="Sierra-Patev S."/>
            <person name="Min B."/>
            <person name="Naranjo-Ortiz M."/>
            <person name="Looney B."/>
            <person name="Konkel Z."/>
            <person name="Slot J.C."/>
            <person name="Sakamoto Y."/>
            <person name="Steenwyk J.L."/>
            <person name="Rokas A."/>
            <person name="Carro J."/>
            <person name="Camarero S."/>
            <person name="Ferreira P."/>
            <person name="Molpeceres G."/>
            <person name="Ruiz-Duenas F.J."/>
            <person name="Serrano A."/>
            <person name="Henrissat B."/>
            <person name="Drula E."/>
            <person name="Hughes K.W."/>
            <person name="Mata J.L."/>
            <person name="Ishikawa N.K."/>
            <person name="Vargas-Isla R."/>
            <person name="Ushijima S."/>
            <person name="Smith C.A."/>
            <person name="Donoghue J."/>
            <person name="Ahrendt S."/>
            <person name="Andreopoulos W."/>
            <person name="He G."/>
            <person name="LaButti K."/>
            <person name="Lipzen A."/>
            <person name="Ng V."/>
            <person name="Riley R."/>
            <person name="Sandor L."/>
            <person name="Barry K."/>
            <person name="Martinez A.T."/>
            <person name="Xiao Y."/>
            <person name="Gibbons J.G."/>
            <person name="Terashima K."/>
            <person name="Grigoriev I.V."/>
            <person name="Hibbett D."/>
        </authorList>
    </citation>
    <scope>NUCLEOTIDE SEQUENCE [LARGE SCALE GENOMIC DNA]</scope>
    <source>
        <strain evidence="2 3">TFB7810</strain>
    </source>
</reference>
<dbReference type="Proteomes" id="UP001142393">
    <property type="component" value="Unassembled WGS sequence"/>
</dbReference>
<evidence type="ECO:0000256" key="1">
    <source>
        <dbReference type="SAM" id="MobiDB-lite"/>
    </source>
</evidence>